<dbReference type="EMBL" id="JAOH01000002">
    <property type="protein sequence ID" value="EUA61275.1"/>
    <property type="molecule type" value="Genomic_DNA"/>
</dbReference>
<proteinExistence type="predicted"/>
<keyword evidence="1" id="KW-0472">Membrane</keyword>
<dbReference type="Proteomes" id="UP000021210">
    <property type="component" value="Unassembled WGS sequence"/>
</dbReference>
<gene>
    <name evidence="2" type="ORF">I542_1414</name>
</gene>
<evidence type="ECO:0000313" key="2">
    <source>
        <dbReference type="EMBL" id="EUA61275.1"/>
    </source>
</evidence>
<evidence type="ECO:0000313" key="3">
    <source>
        <dbReference type="Proteomes" id="UP000021210"/>
    </source>
</evidence>
<comment type="caution">
    <text evidence="2">The sequence shown here is derived from an EMBL/GenBank/DDBJ whole genome shotgun (WGS) entry which is preliminary data.</text>
</comment>
<reference evidence="2 3" key="1">
    <citation type="submission" date="2013-12" db="EMBL/GenBank/DDBJ databases">
        <authorList>
            <person name="Zelazny A."/>
            <person name="Olivier K."/>
            <person name="Holland S."/>
            <person name="Lenaerts A."/>
            <person name="Ordway D."/>
            <person name="DeGroote M.A."/>
            <person name="Parker T."/>
            <person name="Sizemore C."/>
            <person name="Tallon L.J."/>
            <person name="Sadzewicz L.K."/>
            <person name="Sengamalay N."/>
            <person name="Fraser C.M."/>
            <person name="Hine E."/>
            <person name="Shefchek K.A."/>
            <person name="Das S.P."/>
            <person name="Tettelin H."/>
        </authorList>
    </citation>
    <scope>NUCLEOTIDE SEQUENCE [LARGE SCALE GENOMIC DNA]</scope>
    <source>
        <strain evidence="2 3">1948</strain>
    </source>
</reference>
<sequence length="48" mass="5215">MSFTNVVAFSPTDTMPLSRWAKMLMTLQSMVALSTVALVLARAVNILS</sequence>
<name>A0A829QEI6_9MYCO</name>
<accession>A0A829QEI6</accession>
<keyword evidence="1" id="KW-1133">Transmembrane helix</keyword>
<organism evidence="2 3">
    <name type="scientific">Mycobacteroides abscessus 1948</name>
    <dbReference type="NCBI Taxonomy" id="1299323"/>
    <lineage>
        <taxon>Bacteria</taxon>
        <taxon>Bacillati</taxon>
        <taxon>Actinomycetota</taxon>
        <taxon>Actinomycetes</taxon>
        <taxon>Mycobacteriales</taxon>
        <taxon>Mycobacteriaceae</taxon>
        <taxon>Mycobacteroides</taxon>
        <taxon>Mycobacteroides abscessus</taxon>
    </lineage>
</organism>
<keyword evidence="1" id="KW-0812">Transmembrane</keyword>
<feature type="transmembrane region" description="Helical" evidence="1">
    <location>
        <begin position="20"/>
        <end position="41"/>
    </location>
</feature>
<dbReference type="AlphaFoldDB" id="A0A829QEI6"/>
<protein>
    <submittedName>
        <fullName evidence="2">Uncharacterized protein</fullName>
    </submittedName>
</protein>
<evidence type="ECO:0000256" key="1">
    <source>
        <dbReference type="SAM" id="Phobius"/>
    </source>
</evidence>